<evidence type="ECO:0000313" key="1">
    <source>
        <dbReference type="EMBL" id="KAK7829121.1"/>
    </source>
</evidence>
<proteinExistence type="predicted"/>
<sequence>MHGDRIPVHANCYNFQAMPLRTCTNTVAEEAREVIDELTRVKGLVKQRGLNVSSFNYQAKLGFECWFELNFWTSGGGVKSDVKPKFKRSRRGGDDSYRAIRSGLRKFPEVVISVILNVFCIPSNVIARRAKHHPFSHIDKNIWHVKDQILINKFTKFWLLHLTCALSPMTFIPTPIAEAAAPIAEAAEAAAAWISRGDVEAGTGKDEAELGKLSSAYWPLRARAATS</sequence>
<gene>
    <name evidence="1" type="ORF">CFP56_029576</name>
</gene>
<dbReference type="Proteomes" id="UP000237347">
    <property type="component" value="Unassembled WGS sequence"/>
</dbReference>
<accession>A0AAW0JSC6</accession>
<dbReference type="AlphaFoldDB" id="A0AAW0JSC6"/>
<organism evidence="1 2">
    <name type="scientific">Quercus suber</name>
    <name type="common">Cork oak</name>
    <dbReference type="NCBI Taxonomy" id="58331"/>
    <lineage>
        <taxon>Eukaryota</taxon>
        <taxon>Viridiplantae</taxon>
        <taxon>Streptophyta</taxon>
        <taxon>Embryophyta</taxon>
        <taxon>Tracheophyta</taxon>
        <taxon>Spermatophyta</taxon>
        <taxon>Magnoliopsida</taxon>
        <taxon>eudicotyledons</taxon>
        <taxon>Gunneridae</taxon>
        <taxon>Pentapetalae</taxon>
        <taxon>rosids</taxon>
        <taxon>fabids</taxon>
        <taxon>Fagales</taxon>
        <taxon>Fagaceae</taxon>
        <taxon>Quercus</taxon>
    </lineage>
</organism>
<keyword evidence="2" id="KW-1185">Reference proteome</keyword>
<evidence type="ECO:0000313" key="2">
    <source>
        <dbReference type="Proteomes" id="UP000237347"/>
    </source>
</evidence>
<reference evidence="1 2" key="1">
    <citation type="journal article" date="2018" name="Sci. Data">
        <title>The draft genome sequence of cork oak.</title>
        <authorList>
            <person name="Ramos A.M."/>
            <person name="Usie A."/>
            <person name="Barbosa P."/>
            <person name="Barros P.M."/>
            <person name="Capote T."/>
            <person name="Chaves I."/>
            <person name="Simoes F."/>
            <person name="Abreu I."/>
            <person name="Carrasquinho I."/>
            <person name="Faro C."/>
            <person name="Guimaraes J.B."/>
            <person name="Mendonca D."/>
            <person name="Nobrega F."/>
            <person name="Rodrigues L."/>
            <person name="Saibo N.J.M."/>
            <person name="Varela M.C."/>
            <person name="Egas C."/>
            <person name="Matos J."/>
            <person name="Miguel C.M."/>
            <person name="Oliveira M.M."/>
            <person name="Ricardo C.P."/>
            <person name="Goncalves S."/>
        </authorList>
    </citation>
    <scope>NUCLEOTIDE SEQUENCE [LARGE SCALE GENOMIC DNA]</scope>
    <source>
        <strain evidence="2">cv. HL8</strain>
    </source>
</reference>
<name>A0AAW0JSC6_QUESU</name>
<protein>
    <submittedName>
        <fullName evidence="1">Uncharacterized protein</fullName>
    </submittedName>
</protein>
<dbReference type="EMBL" id="PKMF04000487">
    <property type="protein sequence ID" value="KAK7829121.1"/>
    <property type="molecule type" value="Genomic_DNA"/>
</dbReference>
<comment type="caution">
    <text evidence="1">The sequence shown here is derived from an EMBL/GenBank/DDBJ whole genome shotgun (WGS) entry which is preliminary data.</text>
</comment>